<dbReference type="Gene3D" id="2.30.30.40">
    <property type="entry name" value="SH3 Domains"/>
    <property type="match status" value="3"/>
</dbReference>
<keyword evidence="4 13" id="KW-0728">SH3 domain</keyword>
<feature type="domain" description="Fibronectin type-III" evidence="17">
    <location>
        <begin position="843"/>
        <end position="934"/>
    </location>
</feature>
<dbReference type="FunFam" id="2.60.40.10:FF:000072">
    <property type="entry name" value="RIMS-binding protein 2 isoform X1"/>
    <property type="match status" value="1"/>
</dbReference>
<comment type="subcellular location">
    <subcellularLocation>
        <location evidence="1">Cell membrane</location>
    </subcellularLocation>
    <subcellularLocation>
        <location evidence="2">Cytoplasm</location>
    </subcellularLocation>
    <subcellularLocation>
        <location evidence="10">Synapse</location>
    </subcellularLocation>
</comment>
<evidence type="ECO:0000313" key="19">
    <source>
        <dbReference type="Proteomes" id="UP000287033"/>
    </source>
</evidence>
<feature type="compositionally biased region" description="Basic and acidic residues" evidence="15">
    <location>
        <begin position="1799"/>
        <end position="1812"/>
    </location>
</feature>
<feature type="region of interest" description="Disordered" evidence="15">
    <location>
        <begin position="1265"/>
        <end position="1353"/>
    </location>
</feature>
<dbReference type="GO" id="GO:0005886">
    <property type="term" value="C:plasma membrane"/>
    <property type="evidence" value="ECO:0007669"/>
    <property type="project" value="UniProtKB-SubCell"/>
</dbReference>
<gene>
    <name evidence="18" type="ORF">chiPu_0004679</name>
</gene>
<dbReference type="InterPro" id="IPR003961">
    <property type="entry name" value="FN3_dom"/>
</dbReference>
<feature type="compositionally biased region" description="Acidic residues" evidence="15">
    <location>
        <begin position="1378"/>
        <end position="1391"/>
    </location>
</feature>
<dbReference type="OrthoDB" id="4158657at2759"/>
<evidence type="ECO:0000256" key="2">
    <source>
        <dbReference type="ARBA" id="ARBA00004496"/>
    </source>
</evidence>
<name>A0A401S787_CHIPU</name>
<dbReference type="EMBL" id="BEZZ01000116">
    <property type="protein sequence ID" value="GCC26264.1"/>
    <property type="molecule type" value="Genomic_DNA"/>
</dbReference>
<organism evidence="18 19">
    <name type="scientific">Chiloscyllium punctatum</name>
    <name type="common">Brownbanded bambooshark</name>
    <name type="synonym">Hemiscyllium punctatum</name>
    <dbReference type="NCBI Taxonomy" id="137246"/>
    <lineage>
        <taxon>Eukaryota</taxon>
        <taxon>Metazoa</taxon>
        <taxon>Chordata</taxon>
        <taxon>Craniata</taxon>
        <taxon>Vertebrata</taxon>
        <taxon>Chondrichthyes</taxon>
        <taxon>Elasmobranchii</taxon>
        <taxon>Galeomorphii</taxon>
        <taxon>Galeoidea</taxon>
        <taxon>Orectolobiformes</taxon>
        <taxon>Hemiscylliidae</taxon>
        <taxon>Chiloscyllium</taxon>
    </lineage>
</organism>
<feature type="region of interest" description="Disordered" evidence="15">
    <location>
        <begin position="1503"/>
        <end position="1533"/>
    </location>
</feature>
<feature type="compositionally biased region" description="Basic and acidic residues" evidence="15">
    <location>
        <begin position="477"/>
        <end position="507"/>
    </location>
</feature>
<dbReference type="PROSITE" id="PS50853">
    <property type="entry name" value="FN3"/>
    <property type="match status" value="1"/>
</dbReference>
<evidence type="ECO:0000256" key="9">
    <source>
        <dbReference type="ARBA" id="ARBA00023136"/>
    </source>
</evidence>
<keyword evidence="14" id="KW-0175">Coiled coil</keyword>
<evidence type="ECO:0000256" key="1">
    <source>
        <dbReference type="ARBA" id="ARBA00004236"/>
    </source>
</evidence>
<dbReference type="CDD" id="cd00063">
    <property type="entry name" value="FN3"/>
    <property type="match status" value="2"/>
</dbReference>
<feature type="compositionally biased region" description="Basic and acidic residues" evidence="15">
    <location>
        <begin position="1824"/>
        <end position="1833"/>
    </location>
</feature>
<dbReference type="GO" id="GO:0007274">
    <property type="term" value="P:neuromuscular synaptic transmission"/>
    <property type="evidence" value="ECO:0007669"/>
    <property type="project" value="TreeGrafter"/>
</dbReference>
<evidence type="ECO:0000256" key="5">
    <source>
        <dbReference type="ARBA" id="ARBA00022475"/>
    </source>
</evidence>
<feature type="compositionally biased region" description="Basic and acidic residues" evidence="15">
    <location>
        <begin position="1411"/>
        <end position="1426"/>
    </location>
</feature>
<dbReference type="InterPro" id="IPR036116">
    <property type="entry name" value="FN3_sf"/>
</dbReference>
<evidence type="ECO:0000256" key="13">
    <source>
        <dbReference type="PROSITE-ProRule" id="PRU00192"/>
    </source>
</evidence>
<evidence type="ECO:0000313" key="18">
    <source>
        <dbReference type="EMBL" id="GCC26264.1"/>
    </source>
</evidence>
<feature type="compositionally biased region" description="Polar residues" evidence="15">
    <location>
        <begin position="1400"/>
        <end position="1410"/>
    </location>
</feature>
<dbReference type="FunFam" id="2.30.30.40:FF:000006">
    <property type="entry name" value="RIMS-binding protein 2 isoform X1"/>
    <property type="match status" value="1"/>
</dbReference>
<dbReference type="Pfam" id="PF00041">
    <property type="entry name" value="fn3"/>
    <property type="match status" value="1"/>
</dbReference>
<accession>A0A401S787</accession>
<dbReference type="Pfam" id="PF25566">
    <property type="entry name" value="RIMB1_N"/>
    <property type="match status" value="1"/>
</dbReference>
<dbReference type="Pfam" id="PF07653">
    <property type="entry name" value="SH3_2"/>
    <property type="match status" value="3"/>
</dbReference>
<evidence type="ECO:0000256" key="8">
    <source>
        <dbReference type="ARBA" id="ARBA00023018"/>
    </source>
</evidence>
<sequence length="2139" mass="241105">MLAADPGAASSFFTSEPGMEAQTEEERRSASQHPFVTSEGAPGHRSLCQNMNGWEMEAFQQNGTSYGSLVRHNTELLKAVKELEHTCITLREENTLLRKSSSPETEEKVKRLKRKNAELANIAKRLEERARKLQEANLRVVNSPVLAKGSNLEHYKKAFARQRAKDLSEHADIILAKDKQIEELRQECRDLHAKLGPSKEAPDRLKQSDFERVLRESQKEVLRLQRQLAVVSQREPSHQHNLGTGTELCKKRKECEGHEEEIKKRQRICEDLENELKQAWSENARLTEKTIRLSQEAQETEKIKTHNNDLRATLSVVTAERDSSLKENQRLQAKLENLEQVLKHMREVAERRHQLELEHEEALTILQAKQHEVERLQQAQFEAKKEHEGVVQLLEAKVRDLEEKCRSQSMQFSLLSQELEHFRLQAGNIDLLTSTLVSTEAPGLLSRGQPLLPNGVESPVAKDVESVPLPVPQPVQEEEKQEEKPEDKQDEKQEGTQEEKQEEKQEQQEEQVVCEAKGQTISVAQQSEEAETEVGSITGKVGLESTHGSSRGTPKTESARSTPKSCMTPEIDTASEAEELDIDNVSSIPEPESRVTAKLKVFIARYSYNPFDGPNENPEAELPLTAGEYIYVYGDMDEDGFYEGELMDGRRGLVPSNFIERVSDEDMLTFHPPEINELSHSSFQEISFHSGSEKSLSLRKNSIEKLETSSLHEELSLHGSQFKPDSLVSNGLVLNTEEVAEYDEDVVPYPRKLNLIKQLAKSIIVSWESPLMPGGWGTIFSYNIYVDQELRMNVKFGSPTKAVIERLDLNSKAYRIYVQSVTDKGNSDIICSSMLVGKDVCVAPTQLKVQTITATSADISWLPSNSNYTHVIFLNEEEYTVLKAGNYSYSLMNLRPNMKYKVKVEARPHQIPWELPPDRRQLKCTCTQFSTLPGGPPDAPLDIQIEASPSPGIVMISWLPVTIDAAGTSNGVRVTGYAVYVDGQKIIEVASPTAGSVLVRSSQIQLLQISKELTVRTMSPYGESADSSPVRIPRTLFTFPLHSVPLQSAPEICEHPEDSNSVRKQLSIADFRGEFDDLTGMVSDKALNCQSATSYNGKEQGGYPPAIKTPGQVVDAMPNSISVTFEEPAPVQRENTKMEENLQDGATDLRQSCEVSKFEEQPKEDVEDLENSHMKRPVGSLEEFLVNLEKEEDPDVSNTYTKEDSDENILESDPNEQMLQTTKAIEALARTIPQESDDSVSPSNTRMKSIEEFLMNSELNQEKAHIPELGEVIEQNQFQSGDIPQQGDNTANHESEDYPLDSSRGSDLSDIMEEDEEELGSDTQMNEEIQQDCSLIRDNSLKQPEQYETDSDEEFLEKILELPLQKRYSKKLFSIPEVTEDEEEEEEEEEEEKKHLEVICNNSQGGTKNQQEVEKVSVHTQEKEQSEEQGQPFECGQNTSENHGETDQALKFDTKDQELEEKPTPDVSQNISKKVAEEFVGSTVQQNELKAKGLEEVSISDCISDQNNKQEPHEEQPLYTKANDKSKEWSEETSGCAYHGAEIHHIYPQEYNRSHQEEETTVEYVHANTIDESHLDVAECVEKPQPEEDDRDVSEPDVVDLTSILKMQSQTWMRSTDPREVNAARIGNQHYNRRQQVTHEHLEIDIEYGTEEDEEIVTSSLHFYPHVIHPEQMRSSFWYGSKTNRENASECSRFCESVQSHEQRQTYDKGIIFDSNASSTKSLHHHKKKNKAAFTRRLRHCERNKLQGRIAEEAWKLESYELGRTRARPEDSACSRGFTVNTDSVSHGLPDSPAIRGVHLKDSPSLKLRRGELSSSKASSVESSRSRETPILDGYNERSTKGAIDSGLVRIFVALFDYEPATMSPNPDAAEEELAFKEGQILKVFGDKDADGFYRGEANGQTGYVPCNMVSEIQVDDDGIVEQLLQRGYLAPSMSMEKLGSHMLSQPPRRTAPPPKPRRSKKVQSNKWEDTRKQERSRPGSEQQKLPMRRMVAVFDYDPRESSPNVDIEAELTFSAGDVITVYGDMDEDGFYYGDLNGLHGLAPSNFLEVIPGGETVEAAAGNITSRLSPTVAHKEKQLSSDETVAPQPMVQETDYPAVTGLCMDNQGCSENTSNNKKKKGFFSKGKKLFKRLGSSKRE</sequence>
<keyword evidence="19" id="KW-1185">Reference proteome</keyword>
<feature type="compositionally biased region" description="Basic and acidic residues" evidence="15">
    <location>
        <begin position="1442"/>
        <end position="1464"/>
    </location>
</feature>
<dbReference type="FunFam" id="2.30.30.40:FF:000016">
    <property type="entry name" value="RIMS-binding protein 2 isoform X2"/>
    <property type="match status" value="1"/>
</dbReference>
<evidence type="ECO:0000256" key="6">
    <source>
        <dbReference type="ARBA" id="ARBA00022490"/>
    </source>
</evidence>
<evidence type="ECO:0000259" key="16">
    <source>
        <dbReference type="PROSITE" id="PS50002"/>
    </source>
</evidence>
<proteinExistence type="inferred from homology"/>
<dbReference type="PANTHER" id="PTHR14234:SF20">
    <property type="entry name" value="PERIPHERAL-TYPE BENZODIAZEPINE RECEPTOR-ASSOCIATED PROTEIN 1"/>
    <property type="match status" value="1"/>
</dbReference>
<feature type="region of interest" description="Disordered" evidence="15">
    <location>
        <begin position="1940"/>
        <end position="1989"/>
    </location>
</feature>
<dbReference type="InterPro" id="IPR013783">
    <property type="entry name" value="Ig-like_fold"/>
</dbReference>
<evidence type="ECO:0000256" key="15">
    <source>
        <dbReference type="SAM" id="MobiDB-lite"/>
    </source>
</evidence>
<feature type="region of interest" description="Disordered" evidence="15">
    <location>
        <begin position="1771"/>
        <end position="1833"/>
    </location>
</feature>
<reference evidence="18 19" key="1">
    <citation type="journal article" date="2018" name="Nat. Ecol. Evol.">
        <title>Shark genomes provide insights into elasmobranch evolution and the origin of vertebrates.</title>
        <authorList>
            <person name="Hara Y"/>
            <person name="Yamaguchi K"/>
            <person name="Onimaru K"/>
            <person name="Kadota M"/>
            <person name="Koyanagi M"/>
            <person name="Keeley SD"/>
            <person name="Tatsumi K"/>
            <person name="Tanaka K"/>
            <person name="Motone F"/>
            <person name="Kageyama Y"/>
            <person name="Nozu R"/>
            <person name="Adachi N"/>
            <person name="Nishimura O"/>
            <person name="Nakagawa R"/>
            <person name="Tanegashima C"/>
            <person name="Kiyatake I"/>
            <person name="Matsumoto R"/>
            <person name="Murakumo K"/>
            <person name="Nishida K"/>
            <person name="Terakita A"/>
            <person name="Kuratani S"/>
            <person name="Sato K"/>
            <person name="Hyodo S Kuraku.S."/>
        </authorList>
    </citation>
    <scope>NUCLEOTIDE SEQUENCE [LARGE SCALE GENOMIC DNA]</scope>
</reference>
<feature type="compositionally biased region" description="Acidic residues" evidence="15">
    <location>
        <begin position="1310"/>
        <end position="1320"/>
    </location>
</feature>
<dbReference type="InterPro" id="IPR035755">
    <property type="entry name" value="RIM-BP_SH3_3"/>
</dbReference>
<dbReference type="STRING" id="137246.A0A401S787"/>
<feature type="coiled-coil region" evidence="14">
    <location>
        <begin position="73"/>
        <end position="143"/>
    </location>
</feature>
<evidence type="ECO:0000256" key="14">
    <source>
        <dbReference type="SAM" id="Coils"/>
    </source>
</evidence>
<dbReference type="FunFam" id="2.30.30.40:FF:000023">
    <property type="entry name" value="RIMS-binding protein 2 isoform F"/>
    <property type="match status" value="1"/>
</dbReference>
<feature type="domain" description="SH3" evidence="16">
    <location>
        <begin position="597"/>
        <end position="664"/>
    </location>
</feature>
<feature type="compositionally biased region" description="Polar residues" evidence="15">
    <location>
        <begin position="1321"/>
        <end position="1333"/>
    </location>
</feature>
<evidence type="ECO:0000256" key="3">
    <source>
        <dbReference type="ARBA" id="ARBA00010749"/>
    </source>
</evidence>
<feature type="compositionally biased region" description="Low complexity" evidence="15">
    <location>
        <begin position="1814"/>
        <end position="1823"/>
    </location>
</feature>
<dbReference type="SUPFAM" id="SSF49265">
    <property type="entry name" value="Fibronectin type III"/>
    <property type="match status" value="2"/>
</dbReference>
<feature type="region of interest" description="Disordered" evidence="15">
    <location>
        <begin position="1376"/>
        <end position="1473"/>
    </location>
</feature>
<feature type="coiled-coil region" evidence="14">
    <location>
        <begin position="174"/>
        <end position="289"/>
    </location>
</feature>
<keyword evidence="9" id="KW-0472">Membrane</keyword>
<feature type="domain" description="SH3" evidence="16">
    <location>
        <begin position="1986"/>
        <end position="2053"/>
    </location>
</feature>
<evidence type="ECO:0000259" key="17">
    <source>
        <dbReference type="PROSITE" id="PS50853"/>
    </source>
</evidence>
<feature type="compositionally biased region" description="Basic and acidic residues" evidence="15">
    <location>
        <begin position="1967"/>
        <end position="1979"/>
    </location>
</feature>
<dbReference type="Gene3D" id="2.60.40.10">
    <property type="entry name" value="Immunoglobulins"/>
    <property type="match status" value="3"/>
</dbReference>
<dbReference type="SMART" id="SM00326">
    <property type="entry name" value="SH3"/>
    <property type="match status" value="3"/>
</dbReference>
<dbReference type="InterPro" id="IPR057884">
    <property type="entry name" value="FN3_RIM-BP1/2/3"/>
</dbReference>
<feature type="region of interest" description="Disordered" evidence="15">
    <location>
        <begin position="464"/>
        <end position="568"/>
    </location>
</feature>
<feature type="region of interest" description="Disordered" evidence="15">
    <location>
        <begin position="1"/>
        <end position="44"/>
    </location>
</feature>
<evidence type="ECO:0000256" key="4">
    <source>
        <dbReference type="ARBA" id="ARBA00022443"/>
    </source>
</evidence>
<keyword evidence="6" id="KW-0963">Cytoplasm</keyword>
<evidence type="ECO:0000256" key="11">
    <source>
        <dbReference type="ARBA" id="ARBA00054159"/>
    </source>
</evidence>
<dbReference type="CDD" id="cd12012">
    <property type="entry name" value="SH3_RIM-BP_2"/>
    <property type="match status" value="1"/>
</dbReference>
<dbReference type="InterPro" id="IPR035753">
    <property type="entry name" value="RIM-BP_SH3_2"/>
</dbReference>
<dbReference type="OMA" id="VSAPMPR"/>
<comment type="function">
    <text evidence="11">Plays a role in the synaptic transmission as bifunctional linker that interacts simultaneously with RIMS1, RIMS2, CACNA1D and CACNA1B.</text>
</comment>
<dbReference type="GO" id="GO:0045202">
    <property type="term" value="C:synapse"/>
    <property type="evidence" value="ECO:0007669"/>
    <property type="project" value="UniProtKB-SubCell"/>
</dbReference>
<dbReference type="InterPro" id="IPR001452">
    <property type="entry name" value="SH3_domain"/>
</dbReference>
<dbReference type="CDD" id="cd12014">
    <property type="entry name" value="SH3_RIM-BP_1"/>
    <property type="match status" value="1"/>
</dbReference>
<protein>
    <recommendedName>
        <fullName evidence="12">RIMS-binding protein 2</fullName>
    </recommendedName>
</protein>
<dbReference type="CDD" id="cd12013">
    <property type="entry name" value="SH3_RIM-BP_3"/>
    <property type="match status" value="1"/>
</dbReference>
<dbReference type="FunFam" id="2.60.40.10:FF:000643">
    <property type="entry name" value="RIMS-binding protein 2 isoform X1"/>
    <property type="match status" value="1"/>
</dbReference>
<dbReference type="PANTHER" id="PTHR14234">
    <property type="entry name" value="RIM BINDING PROTEIN-RELATED"/>
    <property type="match status" value="1"/>
</dbReference>
<dbReference type="InterPro" id="IPR040325">
    <property type="entry name" value="RIMBP1/2/3"/>
</dbReference>
<comment type="caution">
    <text evidence="18">The sequence shown here is derived from an EMBL/GenBank/DDBJ whole genome shotgun (WGS) entry which is preliminary data.</text>
</comment>
<keyword evidence="5" id="KW-1003">Cell membrane</keyword>
<feature type="coiled-coil region" evidence="14">
    <location>
        <begin position="321"/>
        <end position="411"/>
    </location>
</feature>
<dbReference type="SMART" id="SM00060">
    <property type="entry name" value="FN3"/>
    <property type="match status" value="3"/>
</dbReference>
<evidence type="ECO:0000256" key="7">
    <source>
        <dbReference type="ARBA" id="ARBA00022737"/>
    </source>
</evidence>
<keyword evidence="8" id="KW-0770">Synapse</keyword>
<evidence type="ECO:0000256" key="12">
    <source>
        <dbReference type="ARBA" id="ARBA00068024"/>
    </source>
</evidence>
<dbReference type="PROSITE" id="PS50002">
    <property type="entry name" value="SH3"/>
    <property type="match status" value="3"/>
</dbReference>
<feature type="domain" description="SH3" evidence="16">
    <location>
        <begin position="1847"/>
        <end position="1915"/>
    </location>
</feature>
<dbReference type="SUPFAM" id="SSF50044">
    <property type="entry name" value="SH3-domain"/>
    <property type="match status" value="3"/>
</dbReference>
<evidence type="ECO:0000256" key="10">
    <source>
        <dbReference type="ARBA" id="ARBA00034103"/>
    </source>
</evidence>
<dbReference type="InterPro" id="IPR057950">
    <property type="entry name" value="RIMB1/RIM3A-C-like_N"/>
</dbReference>
<feature type="compositionally biased region" description="Basic and acidic residues" evidence="15">
    <location>
        <begin position="1508"/>
        <end position="1530"/>
    </location>
</feature>
<dbReference type="Proteomes" id="UP000287033">
    <property type="component" value="Unassembled WGS sequence"/>
</dbReference>
<comment type="similarity">
    <text evidence="3">Belongs to the RIMBP family.</text>
</comment>
<dbReference type="InterPro" id="IPR036028">
    <property type="entry name" value="SH3-like_dom_sf"/>
</dbReference>
<dbReference type="Pfam" id="PF25523">
    <property type="entry name" value="Ig_RIMBP2"/>
    <property type="match status" value="1"/>
</dbReference>
<feature type="compositionally biased region" description="Polar residues" evidence="15">
    <location>
        <begin position="546"/>
        <end position="565"/>
    </location>
</feature>
<keyword evidence="7" id="KW-0677">Repeat</keyword>
<feature type="compositionally biased region" description="Polar residues" evidence="15">
    <location>
        <begin position="1274"/>
        <end position="1290"/>
    </location>
</feature>